<dbReference type="InterPro" id="IPR000182">
    <property type="entry name" value="GNAT_dom"/>
</dbReference>
<protein>
    <recommendedName>
        <fullName evidence="1">N-acetyltransferase domain-containing protein</fullName>
    </recommendedName>
</protein>
<dbReference type="Pfam" id="PF13302">
    <property type="entry name" value="Acetyltransf_3"/>
    <property type="match status" value="1"/>
</dbReference>
<dbReference type="Proteomes" id="UP000049455">
    <property type="component" value="Unassembled WGS sequence"/>
</dbReference>
<evidence type="ECO:0000313" key="2">
    <source>
        <dbReference type="EMBL" id="CUH40470.1"/>
    </source>
</evidence>
<dbReference type="Gene3D" id="3.40.630.30">
    <property type="match status" value="1"/>
</dbReference>
<dbReference type="EMBL" id="CYPR01000207">
    <property type="protein sequence ID" value="CUH40470.1"/>
    <property type="molecule type" value="Genomic_DNA"/>
</dbReference>
<dbReference type="STRING" id="313367.JSE7799_03202"/>
<dbReference type="SUPFAM" id="SSF55729">
    <property type="entry name" value="Acyl-CoA N-acyltransferases (Nat)"/>
    <property type="match status" value="1"/>
</dbReference>
<reference evidence="2 3" key="1">
    <citation type="submission" date="2015-09" db="EMBL/GenBank/DDBJ databases">
        <authorList>
            <person name="Jackson K.R."/>
            <person name="Lunt B.L."/>
            <person name="Fisher J.N.B."/>
            <person name="Gardner A.V."/>
            <person name="Bailey M.E."/>
            <person name="Deus L.M."/>
            <person name="Earl A.S."/>
            <person name="Gibby P.D."/>
            <person name="Hartmann K.A."/>
            <person name="Liu J.E."/>
            <person name="Manci A.M."/>
            <person name="Nielsen D.A."/>
            <person name="Solomon M.B."/>
            <person name="Breakwell D.P."/>
            <person name="Burnett S.H."/>
            <person name="Grose J.H."/>
        </authorList>
    </citation>
    <scope>NUCLEOTIDE SEQUENCE [LARGE SCALE GENOMIC DNA]</scope>
    <source>
        <strain evidence="2 3">CECT 7799</strain>
    </source>
</reference>
<gene>
    <name evidence="2" type="ORF">JSE7799_03202</name>
</gene>
<evidence type="ECO:0000259" key="1">
    <source>
        <dbReference type="Pfam" id="PF13302"/>
    </source>
</evidence>
<organism evidence="2 3">
    <name type="scientific">Jannaschia seosinensis</name>
    <dbReference type="NCBI Taxonomy" id="313367"/>
    <lineage>
        <taxon>Bacteria</taxon>
        <taxon>Pseudomonadati</taxon>
        <taxon>Pseudomonadota</taxon>
        <taxon>Alphaproteobacteria</taxon>
        <taxon>Rhodobacterales</taxon>
        <taxon>Roseobacteraceae</taxon>
        <taxon>Jannaschia</taxon>
    </lineage>
</organism>
<dbReference type="OrthoDB" id="9804153at2"/>
<dbReference type="GO" id="GO:0016747">
    <property type="term" value="F:acyltransferase activity, transferring groups other than amino-acyl groups"/>
    <property type="evidence" value="ECO:0007669"/>
    <property type="project" value="InterPro"/>
</dbReference>
<dbReference type="AlphaFoldDB" id="A0A0M7BCK8"/>
<proteinExistence type="predicted"/>
<evidence type="ECO:0000313" key="3">
    <source>
        <dbReference type="Proteomes" id="UP000049455"/>
    </source>
</evidence>
<accession>A0A0M7BCK8</accession>
<keyword evidence="3" id="KW-1185">Reference proteome</keyword>
<dbReference type="PANTHER" id="PTHR43792">
    <property type="entry name" value="GNAT FAMILY, PUTATIVE (AFU_ORTHOLOGUE AFUA_3G00765)-RELATED-RELATED"/>
    <property type="match status" value="1"/>
</dbReference>
<dbReference type="InterPro" id="IPR051531">
    <property type="entry name" value="N-acetyltransferase"/>
</dbReference>
<feature type="domain" description="N-acetyltransferase" evidence="1">
    <location>
        <begin position="25"/>
        <end position="161"/>
    </location>
</feature>
<name>A0A0M7BCK8_9RHOB</name>
<sequence>MTPQRAPIRLDIVQTVDQPVIETDRLTLRPLRRSDMGLIELYAGDRRVAEQTPSIPHPLPPGAIDAFVTRVLAGQGDDRIWALDATKSGMDELVGAVSLKALDRGQAEVSYWVAPFTWNTGLASEAVTELVTGNPLKSTQVFGSIFQDNPASARVLTNAGFDYIGDAESFCVARGAVVPTWTYIRQMNQSAA</sequence>
<dbReference type="RefSeq" id="WP_083480641.1">
    <property type="nucleotide sequence ID" value="NZ_CYPR01000207.1"/>
</dbReference>
<dbReference type="InterPro" id="IPR016181">
    <property type="entry name" value="Acyl_CoA_acyltransferase"/>
</dbReference>